<dbReference type="AlphaFoldDB" id="A0A975G2Q2"/>
<accession>A0A975G2Q2</accession>
<keyword evidence="3" id="KW-1185">Reference proteome</keyword>
<evidence type="ECO:0000313" key="2">
    <source>
        <dbReference type="EMBL" id="QUD90043.1"/>
    </source>
</evidence>
<reference evidence="2" key="1">
    <citation type="submission" date="2021-04" db="EMBL/GenBank/DDBJ databases">
        <title>The complete genome sequence of Caulobacter sp. S6.</title>
        <authorList>
            <person name="Tang Y."/>
            <person name="Ouyang W."/>
            <person name="Liu Q."/>
            <person name="Huang B."/>
            <person name="Guo Z."/>
            <person name="Lei P."/>
        </authorList>
    </citation>
    <scope>NUCLEOTIDE SEQUENCE</scope>
    <source>
        <strain evidence="2">S6</strain>
    </source>
</reference>
<feature type="compositionally biased region" description="Low complexity" evidence="1">
    <location>
        <begin position="1"/>
        <end position="20"/>
    </location>
</feature>
<organism evidence="2 3">
    <name type="scientific">Phenylobacterium montanum</name>
    <dbReference type="NCBI Taxonomy" id="2823693"/>
    <lineage>
        <taxon>Bacteria</taxon>
        <taxon>Pseudomonadati</taxon>
        <taxon>Pseudomonadota</taxon>
        <taxon>Alphaproteobacteria</taxon>
        <taxon>Caulobacterales</taxon>
        <taxon>Caulobacteraceae</taxon>
        <taxon>Phenylobacterium</taxon>
    </lineage>
</organism>
<evidence type="ECO:0000313" key="3">
    <source>
        <dbReference type="Proteomes" id="UP000676409"/>
    </source>
</evidence>
<evidence type="ECO:0008006" key="4">
    <source>
        <dbReference type="Google" id="ProtNLM"/>
    </source>
</evidence>
<proteinExistence type="predicted"/>
<gene>
    <name evidence="2" type="ORF">KCG34_09350</name>
</gene>
<dbReference type="EMBL" id="CP073078">
    <property type="protein sequence ID" value="QUD90043.1"/>
    <property type="molecule type" value="Genomic_DNA"/>
</dbReference>
<evidence type="ECO:0000256" key="1">
    <source>
        <dbReference type="SAM" id="MobiDB-lite"/>
    </source>
</evidence>
<name>A0A975G2Q2_9CAUL</name>
<dbReference type="KEGG" id="caul:KCG34_09350"/>
<sequence>MSDPSGFSPDSGPVSKAAPTKSPPPPAACLVRFGEVRDLRGDPGTMGEMLNRAVHVTDSATWVRSGLGALAADPHLSIAGDADPTADLVLDVDLVKAYLGSQNMAKTANVVLRVRWKRDGGPEDTSVYRGSMTSINWIGGEAEIRGAFNHALSNLTEDLHRDVLSRCAAATAQHP</sequence>
<dbReference type="Proteomes" id="UP000676409">
    <property type="component" value="Chromosome"/>
</dbReference>
<protein>
    <recommendedName>
        <fullName evidence="4">ABC-type transport auxiliary lipoprotein component domain-containing protein</fullName>
    </recommendedName>
</protein>
<feature type="region of interest" description="Disordered" evidence="1">
    <location>
        <begin position="1"/>
        <end position="27"/>
    </location>
</feature>
<dbReference type="RefSeq" id="WP_211940094.1">
    <property type="nucleotide sequence ID" value="NZ_CP073078.1"/>
</dbReference>